<dbReference type="EMBL" id="AP019860">
    <property type="protein sequence ID" value="BBM88116.1"/>
    <property type="molecule type" value="Genomic_DNA"/>
</dbReference>
<proteinExistence type="predicted"/>
<accession>A0A5S9F6Q1</accession>
<evidence type="ECO:0000313" key="2">
    <source>
        <dbReference type="Proteomes" id="UP000326354"/>
    </source>
</evidence>
<name>A0A5S9F6Q1_UABAM</name>
<sequence length="119" mass="13377">MHNRDPQNLQSLEKALDELNTSYRTRRGIVIKPDVSGLASSGHHLLTTDEGLLDLLGTFGNGQDYNDLLPNSHLMQIGEIQVRVQSLQSLIELKKEIGREKDKAVLPILIQTLKEHKND</sequence>
<dbReference type="KEGG" id="uam:UABAM_06532"/>
<dbReference type="Proteomes" id="UP000326354">
    <property type="component" value="Chromosome"/>
</dbReference>
<reference evidence="1 2" key="1">
    <citation type="submission" date="2019-08" db="EMBL/GenBank/DDBJ databases">
        <title>Complete genome sequence of Candidatus Uab amorphum.</title>
        <authorList>
            <person name="Shiratori T."/>
            <person name="Suzuki S."/>
            <person name="Kakizawa Y."/>
            <person name="Ishida K."/>
        </authorList>
    </citation>
    <scope>NUCLEOTIDE SEQUENCE [LARGE SCALE GENOMIC DNA]</scope>
    <source>
        <strain evidence="1 2">SRT547</strain>
    </source>
</reference>
<gene>
    <name evidence="1" type="ORF">UABAM_06532</name>
</gene>
<protein>
    <submittedName>
        <fullName evidence="1">Uncharacterized protein</fullName>
    </submittedName>
</protein>
<evidence type="ECO:0000313" key="1">
    <source>
        <dbReference type="EMBL" id="BBM88116.1"/>
    </source>
</evidence>
<keyword evidence="2" id="KW-1185">Reference proteome</keyword>
<dbReference type="AlphaFoldDB" id="A0A5S9F6Q1"/>
<dbReference type="RefSeq" id="WP_151972310.1">
    <property type="nucleotide sequence ID" value="NZ_AP019860.1"/>
</dbReference>
<organism evidence="1 2">
    <name type="scientific">Uabimicrobium amorphum</name>
    <dbReference type="NCBI Taxonomy" id="2596890"/>
    <lineage>
        <taxon>Bacteria</taxon>
        <taxon>Pseudomonadati</taxon>
        <taxon>Planctomycetota</taxon>
        <taxon>Candidatus Uabimicrobiia</taxon>
        <taxon>Candidatus Uabimicrobiales</taxon>
        <taxon>Candidatus Uabimicrobiaceae</taxon>
        <taxon>Candidatus Uabimicrobium</taxon>
    </lineage>
</organism>
<dbReference type="OrthoDB" id="5520054at2"/>